<organism evidence="6 7">
    <name type="scientific">Falsiroseomonas algicola</name>
    <dbReference type="NCBI Taxonomy" id="2716930"/>
    <lineage>
        <taxon>Bacteria</taxon>
        <taxon>Pseudomonadati</taxon>
        <taxon>Pseudomonadota</taxon>
        <taxon>Alphaproteobacteria</taxon>
        <taxon>Acetobacterales</taxon>
        <taxon>Roseomonadaceae</taxon>
        <taxon>Falsiroseomonas</taxon>
    </lineage>
</organism>
<evidence type="ECO:0000256" key="3">
    <source>
        <dbReference type="ARBA" id="ARBA00023125"/>
    </source>
</evidence>
<keyword evidence="4" id="KW-0804">Transcription</keyword>
<dbReference type="InterPro" id="IPR005119">
    <property type="entry name" value="LysR_subst-bd"/>
</dbReference>
<gene>
    <name evidence="6" type="ORF">G3576_12505</name>
</gene>
<evidence type="ECO:0000259" key="5">
    <source>
        <dbReference type="PROSITE" id="PS50931"/>
    </source>
</evidence>
<dbReference type="RefSeq" id="WP_164694736.1">
    <property type="nucleotide sequence ID" value="NZ_JAAIKB010000004.1"/>
</dbReference>
<evidence type="ECO:0000256" key="4">
    <source>
        <dbReference type="ARBA" id="ARBA00023163"/>
    </source>
</evidence>
<keyword evidence="3" id="KW-0238">DNA-binding</keyword>
<sequence length="299" mass="32745">MNARQIEVFRTIMRCGTLTAAAQALNVSQPALSQLLLHAEDQLGFRLFQRLHGRLTPTPEANLLFPEAERLHRDLEGFRRFAADLRHGKQGALRLAASAPTALSFVPQALADFRIACPGVRVISYIVSMAVLTTMLDNGEADLGVALNDTPQPLIQTERIGRSEVLCLLPQGHRLAAQPSIGPADLEGETLISYRPDSLQGVMLAEAFAEAGTRYLPQVEIDVSIAAIGFVQQGLGVALVDALVPWSGFQDLVTRRFLPQQTLPISLLFSTRRPLSTTQNVLRRKLREAGSRYTPHLPS</sequence>
<reference evidence="6 7" key="1">
    <citation type="submission" date="2020-03" db="EMBL/GenBank/DDBJ databases">
        <title>Roseomonas stagni sp. nov., isolated from pond water in Japan.</title>
        <authorList>
            <person name="Furuhata K."/>
            <person name="Miyamoto H."/>
            <person name="Goto K."/>
        </authorList>
    </citation>
    <scope>NUCLEOTIDE SEQUENCE [LARGE SCALE GENOMIC DNA]</scope>
    <source>
        <strain evidence="6 7">PeD5</strain>
    </source>
</reference>
<dbReference type="Proteomes" id="UP000475385">
    <property type="component" value="Unassembled WGS sequence"/>
</dbReference>
<proteinExistence type="inferred from homology"/>
<protein>
    <submittedName>
        <fullName evidence="6">LysR family transcriptional regulator</fullName>
    </submittedName>
</protein>
<dbReference type="InterPro" id="IPR036390">
    <property type="entry name" value="WH_DNA-bd_sf"/>
</dbReference>
<feature type="domain" description="HTH lysR-type" evidence="5">
    <location>
        <begin position="1"/>
        <end position="58"/>
    </location>
</feature>
<keyword evidence="2" id="KW-0805">Transcription regulation</keyword>
<dbReference type="Pfam" id="PF03466">
    <property type="entry name" value="LysR_substrate"/>
    <property type="match status" value="1"/>
</dbReference>
<dbReference type="GO" id="GO:0010628">
    <property type="term" value="P:positive regulation of gene expression"/>
    <property type="evidence" value="ECO:0007669"/>
    <property type="project" value="TreeGrafter"/>
</dbReference>
<dbReference type="GO" id="GO:0003700">
    <property type="term" value="F:DNA-binding transcription factor activity"/>
    <property type="evidence" value="ECO:0007669"/>
    <property type="project" value="InterPro"/>
</dbReference>
<dbReference type="PANTHER" id="PTHR30427:SF1">
    <property type="entry name" value="TRANSCRIPTIONAL ACTIVATOR PROTEIN LYSR"/>
    <property type="match status" value="1"/>
</dbReference>
<evidence type="ECO:0000313" key="7">
    <source>
        <dbReference type="Proteomes" id="UP000475385"/>
    </source>
</evidence>
<dbReference type="SUPFAM" id="SSF53850">
    <property type="entry name" value="Periplasmic binding protein-like II"/>
    <property type="match status" value="1"/>
</dbReference>
<dbReference type="InterPro" id="IPR036388">
    <property type="entry name" value="WH-like_DNA-bd_sf"/>
</dbReference>
<dbReference type="PRINTS" id="PR00039">
    <property type="entry name" value="HTHLYSR"/>
</dbReference>
<comment type="similarity">
    <text evidence="1">Belongs to the LysR transcriptional regulatory family.</text>
</comment>
<evidence type="ECO:0000256" key="1">
    <source>
        <dbReference type="ARBA" id="ARBA00009437"/>
    </source>
</evidence>
<evidence type="ECO:0000256" key="2">
    <source>
        <dbReference type="ARBA" id="ARBA00023015"/>
    </source>
</evidence>
<dbReference type="EMBL" id="JAAIKB010000004">
    <property type="protein sequence ID" value="NGM20838.1"/>
    <property type="molecule type" value="Genomic_DNA"/>
</dbReference>
<dbReference type="PANTHER" id="PTHR30427">
    <property type="entry name" value="TRANSCRIPTIONAL ACTIVATOR PROTEIN LYSR"/>
    <property type="match status" value="1"/>
</dbReference>
<dbReference type="Gene3D" id="3.40.190.290">
    <property type="match status" value="1"/>
</dbReference>
<dbReference type="InterPro" id="IPR000847">
    <property type="entry name" value="LysR_HTH_N"/>
</dbReference>
<dbReference type="Gene3D" id="1.10.10.10">
    <property type="entry name" value="Winged helix-like DNA-binding domain superfamily/Winged helix DNA-binding domain"/>
    <property type="match status" value="1"/>
</dbReference>
<dbReference type="Pfam" id="PF00126">
    <property type="entry name" value="HTH_1"/>
    <property type="match status" value="1"/>
</dbReference>
<dbReference type="PROSITE" id="PS50931">
    <property type="entry name" value="HTH_LYSR"/>
    <property type="match status" value="1"/>
</dbReference>
<name>A0A6M1LKH4_9PROT</name>
<comment type="caution">
    <text evidence="6">The sequence shown here is derived from an EMBL/GenBank/DDBJ whole genome shotgun (WGS) entry which is preliminary data.</text>
</comment>
<dbReference type="SUPFAM" id="SSF46785">
    <property type="entry name" value="Winged helix' DNA-binding domain"/>
    <property type="match status" value="1"/>
</dbReference>
<evidence type="ECO:0000313" key="6">
    <source>
        <dbReference type="EMBL" id="NGM20838.1"/>
    </source>
</evidence>
<keyword evidence="7" id="KW-1185">Reference proteome</keyword>
<accession>A0A6M1LKH4</accession>
<dbReference type="GO" id="GO:0043565">
    <property type="term" value="F:sequence-specific DNA binding"/>
    <property type="evidence" value="ECO:0007669"/>
    <property type="project" value="TreeGrafter"/>
</dbReference>
<dbReference type="AlphaFoldDB" id="A0A6M1LKH4"/>